<feature type="transmembrane region" description="Helical" evidence="10">
    <location>
        <begin position="44"/>
        <end position="62"/>
    </location>
</feature>
<dbReference type="HOGENOM" id="CLU_1655226_0_0_1"/>
<dbReference type="EMBL" id="CM001221">
    <property type="protein sequence ID" value="AES95354.2"/>
    <property type="molecule type" value="Genomic_DNA"/>
</dbReference>
<dbReference type="GO" id="GO:0009734">
    <property type="term" value="P:auxin-activated signaling pathway"/>
    <property type="evidence" value="ECO:0007669"/>
    <property type="project" value="UniProtKB-KW"/>
</dbReference>
<feature type="transmembrane region" description="Helical" evidence="10">
    <location>
        <begin position="74"/>
        <end position="95"/>
    </location>
</feature>
<evidence type="ECO:0000256" key="7">
    <source>
        <dbReference type="ARBA" id="ARBA00023294"/>
    </source>
</evidence>
<dbReference type="STRING" id="3880.G7K1B5"/>
<organism evidence="11 14">
    <name type="scientific">Medicago truncatula</name>
    <name type="common">Barrel medic</name>
    <name type="synonym">Medicago tribuloides</name>
    <dbReference type="NCBI Taxonomy" id="3880"/>
    <lineage>
        <taxon>Eukaryota</taxon>
        <taxon>Viridiplantae</taxon>
        <taxon>Streptophyta</taxon>
        <taxon>Embryophyta</taxon>
        <taxon>Tracheophyta</taxon>
        <taxon>Spermatophyta</taxon>
        <taxon>Magnoliopsida</taxon>
        <taxon>eudicotyledons</taxon>
        <taxon>Gunneridae</taxon>
        <taxon>Pentapetalae</taxon>
        <taxon>rosids</taxon>
        <taxon>fabids</taxon>
        <taxon>Fabales</taxon>
        <taxon>Fabaceae</taxon>
        <taxon>Papilionoideae</taxon>
        <taxon>50 kb inversion clade</taxon>
        <taxon>NPAAA clade</taxon>
        <taxon>Hologalegina</taxon>
        <taxon>IRL clade</taxon>
        <taxon>Trifolieae</taxon>
        <taxon>Medicago</taxon>
    </lineage>
</organism>
<evidence type="ECO:0000313" key="13">
    <source>
        <dbReference type="EnsemblPlants" id="AES95354"/>
    </source>
</evidence>
<dbReference type="Proteomes" id="UP000265566">
    <property type="component" value="Chromosome 5"/>
</dbReference>
<name>G7K1B5_MEDTR</name>
<dbReference type="InterPro" id="IPR045033">
    <property type="entry name" value="PILS1/3/4/5/7"/>
</dbReference>
<gene>
    <name evidence="11" type="ordered locus">MTR_5g024580</name>
    <name evidence="12" type="ORF">MtrunA17_Chr5g0407291</name>
</gene>
<evidence type="ECO:0000256" key="4">
    <source>
        <dbReference type="ARBA" id="ARBA00022824"/>
    </source>
</evidence>
<dbReference type="GO" id="GO:0010329">
    <property type="term" value="F:auxin efflux transmembrane transporter activity"/>
    <property type="evidence" value="ECO:0000318"/>
    <property type="project" value="GO_Central"/>
</dbReference>
<keyword evidence="3 10" id="KW-0812">Transmembrane</keyword>
<dbReference type="PANTHER" id="PTHR31651:SF11">
    <property type="entry name" value="AUXIN EFFLUX CARRIER FAMILY PROTEIN"/>
    <property type="match status" value="1"/>
</dbReference>
<dbReference type="GO" id="GO:0005789">
    <property type="term" value="C:endoplasmic reticulum membrane"/>
    <property type="evidence" value="ECO:0000318"/>
    <property type="project" value="GO_Central"/>
</dbReference>
<keyword evidence="14" id="KW-1185">Reference proteome</keyword>
<dbReference type="Gramene" id="rna29526">
    <property type="protein sequence ID" value="RHN54476.1"/>
    <property type="gene ID" value="gene29526"/>
</dbReference>
<evidence type="ECO:0000313" key="14">
    <source>
        <dbReference type="Proteomes" id="UP000002051"/>
    </source>
</evidence>
<evidence type="ECO:0000256" key="2">
    <source>
        <dbReference type="ARBA" id="ARBA00022448"/>
    </source>
</evidence>
<comment type="similarity">
    <text evidence="9">Belongs to the auxin efflux carrier (TC 2.A.69.2) family.</text>
</comment>
<evidence type="ECO:0000256" key="6">
    <source>
        <dbReference type="ARBA" id="ARBA00023136"/>
    </source>
</evidence>
<evidence type="ECO:0000256" key="1">
    <source>
        <dbReference type="ARBA" id="ARBA00004477"/>
    </source>
</evidence>
<keyword evidence="5 10" id="KW-1133">Transmembrane helix</keyword>
<evidence type="ECO:0000313" key="12">
    <source>
        <dbReference type="EMBL" id="RHN54476.1"/>
    </source>
</evidence>
<keyword evidence="6 10" id="KW-0472">Membrane</keyword>
<accession>A0A0C3XEB9</accession>
<evidence type="ECO:0000256" key="9">
    <source>
        <dbReference type="ARBA" id="ARBA00025752"/>
    </source>
</evidence>
<dbReference type="PaxDb" id="3880-AES95354"/>
<reference evidence="11 14" key="1">
    <citation type="journal article" date="2011" name="Nature">
        <title>The Medicago genome provides insight into the evolution of rhizobial symbioses.</title>
        <authorList>
            <person name="Young N.D."/>
            <person name="Debelle F."/>
            <person name="Oldroyd G.E."/>
            <person name="Geurts R."/>
            <person name="Cannon S.B."/>
            <person name="Udvardi M.K."/>
            <person name="Benedito V.A."/>
            <person name="Mayer K.F."/>
            <person name="Gouzy J."/>
            <person name="Schoof H."/>
            <person name="Van de Peer Y."/>
            <person name="Proost S."/>
            <person name="Cook D.R."/>
            <person name="Meyers B.C."/>
            <person name="Spannagl M."/>
            <person name="Cheung F."/>
            <person name="De Mita S."/>
            <person name="Krishnakumar V."/>
            <person name="Gundlach H."/>
            <person name="Zhou S."/>
            <person name="Mudge J."/>
            <person name="Bharti A.K."/>
            <person name="Murray J.D."/>
            <person name="Naoumkina M.A."/>
            <person name="Rosen B."/>
            <person name="Silverstein K.A."/>
            <person name="Tang H."/>
            <person name="Rombauts S."/>
            <person name="Zhao P.X."/>
            <person name="Zhou P."/>
            <person name="Barbe V."/>
            <person name="Bardou P."/>
            <person name="Bechner M."/>
            <person name="Bellec A."/>
            <person name="Berger A."/>
            <person name="Berges H."/>
            <person name="Bidwell S."/>
            <person name="Bisseling T."/>
            <person name="Choisne N."/>
            <person name="Couloux A."/>
            <person name="Denny R."/>
            <person name="Deshpande S."/>
            <person name="Dai X."/>
            <person name="Doyle J.J."/>
            <person name="Dudez A.M."/>
            <person name="Farmer A.D."/>
            <person name="Fouteau S."/>
            <person name="Franken C."/>
            <person name="Gibelin C."/>
            <person name="Gish J."/>
            <person name="Goldstein S."/>
            <person name="Gonzalez A.J."/>
            <person name="Green P.J."/>
            <person name="Hallab A."/>
            <person name="Hartog M."/>
            <person name="Hua A."/>
            <person name="Humphray S.J."/>
            <person name="Jeong D.H."/>
            <person name="Jing Y."/>
            <person name="Jocker A."/>
            <person name="Kenton S.M."/>
            <person name="Kim D.J."/>
            <person name="Klee K."/>
            <person name="Lai H."/>
            <person name="Lang C."/>
            <person name="Lin S."/>
            <person name="Macmil S.L."/>
            <person name="Magdelenat G."/>
            <person name="Matthews L."/>
            <person name="McCorrison J."/>
            <person name="Monaghan E.L."/>
            <person name="Mun J.H."/>
            <person name="Najar F.Z."/>
            <person name="Nicholson C."/>
            <person name="Noirot C."/>
            <person name="O'Bleness M."/>
            <person name="Paule C.R."/>
            <person name="Poulain J."/>
            <person name="Prion F."/>
            <person name="Qin B."/>
            <person name="Qu C."/>
            <person name="Retzel E.F."/>
            <person name="Riddle C."/>
            <person name="Sallet E."/>
            <person name="Samain S."/>
            <person name="Samson N."/>
            <person name="Sanders I."/>
            <person name="Saurat O."/>
            <person name="Scarpelli C."/>
            <person name="Schiex T."/>
            <person name="Segurens B."/>
            <person name="Severin A.J."/>
            <person name="Sherrier D.J."/>
            <person name="Shi R."/>
            <person name="Sims S."/>
            <person name="Singer S.R."/>
            <person name="Sinharoy S."/>
            <person name="Sterck L."/>
            <person name="Viollet A."/>
            <person name="Wang B.B."/>
            <person name="Wang K."/>
            <person name="Wang M."/>
            <person name="Wang X."/>
            <person name="Warfsmann J."/>
            <person name="Weissenbach J."/>
            <person name="White D.D."/>
            <person name="White J.D."/>
            <person name="Wiley G.B."/>
            <person name="Wincker P."/>
            <person name="Xing Y."/>
            <person name="Yang L."/>
            <person name="Yao Z."/>
            <person name="Ying F."/>
            <person name="Zhai J."/>
            <person name="Zhou L."/>
            <person name="Zuber A."/>
            <person name="Denarie J."/>
            <person name="Dixon R.A."/>
            <person name="May G.D."/>
            <person name="Schwartz D.C."/>
            <person name="Rogers J."/>
            <person name="Quetier F."/>
            <person name="Town C.D."/>
            <person name="Roe B.A."/>
        </authorList>
    </citation>
    <scope>NUCLEOTIDE SEQUENCE [LARGE SCALE GENOMIC DNA]</scope>
    <source>
        <strain evidence="11">A17</strain>
        <strain evidence="13 14">cv. Jemalong A17</strain>
    </source>
</reference>
<evidence type="ECO:0000256" key="3">
    <source>
        <dbReference type="ARBA" id="ARBA00022692"/>
    </source>
</evidence>
<sequence>MGFVQLLEVASMPVIQVLLVSALGAFMATQYFNNLLSPDFRKSLNKVAFFIFTPSLIFSSFAKSVSLQDMISWWFMPVNVGLTFLIGGILGWLLVKLLRPNLKVEGLIIAACSSGNMGGLPVVIIPAICNEKGGPFGARDVCHSNALSYASFSMAVRHHHPITFLYFAL</sequence>
<evidence type="ECO:0000256" key="5">
    <source>
        <dbReference type="ARBA" id="ARBA00022989"/>
    </source>
</evidence>
<keyword evidence="2" id="KW-0813">Transport</keyword>
<protein>
    <submittedName>
        <fullName evidence="11">Auxin efflux carrier family protein</fullName>
    </submittedName>
    <submittedName>
        <fullName evidence="12">Putative membrane transport protein</fullName>
    </submittedName>
</protein>
<reference evidence="13" key="3">
    <citation type="submission" date="2015-04" db="UniProtKB">
        <authorList>
            <consortium name="EnsemblPlants"/>
        </authorList>
    </citation>
    <scope>IDENTIFICATION</scope>
    <source>
        <strain evidence="13">cv. Jemalong A17</strain>
    </source>
</reference>
<keyword evidence="4" id="KW-0256">Endoplasmic reticulum</keyword>
<dbReference type="AlphaFoldDB" id="G7K1B5"/>
<dbReference type="Pfam" id="PF03547">
    <property type="entry name" value="Mem_trans"/>
    <property type="match status" value="1"/>
</dbReference>
<dbReference type="Proteomes" id="UP000002051">
    <property type="component" value="Chromosome 5"/>
</dbReference>
<comment type="subcellular location">
    <subcellularLocation>
        <location evidence="1">Endoplasmic reticulum membrane</location>
        <topology evidence="1">Multi-pass membrane protein</topology>
    </subcellularLocation>
</comment>
<dbReference type="eggNOG" id="KOG2722">
    <property type="taxonomic scope" value="Eukaryota"/>
</dbReference>
<evidence type="ECO:0000256" key="10">
    <source>
        <dbReference type="SAM" id="Phobius"/>
    </source>
</evidence>
<keyword evidence="7" id="KW-0927">Auxin signaling pathway</keyword>
<feature type="transmembrane region" description="Helical" evidence="10">
    <location>
        <begin position="107"/>
        <end position="128"/>
    </location>
</feature>
<evidence type="ECO:0000313" key="11">
    <source>
        <dbReference type="EMBL" id="AES95354.2"/>
    </source>
</evidence>
<feature type="transmembrane region" description="Helical" evidence="10">
    <location>
        <begin position="12"/>
        <end position="32"/>
    </location>
</feature>
<dbReference type="GO" id="GO:0080162">
    <property type="term" value="P:endoplasmic reticulum to cytosol auxin transport"/>
    <property type="evidence" value="ECO:0007669"/>
    <property type="project" value="InterPro"/>
</dbReference>
<dbReference type="EnsemblPlants" id="AES95354">
    <property type="protein sequence ID" value="AES95354"/>
    <property type="gene ID" value="MTR_5g024580"/>
</dbReference>
<reference evidence="12" key="4">
    <citation type="journal article" date="2018" name="Nat. Plants">
        <title>Whole-genome landscape of Medicago truncatula symbiotic genes.</title>
        <authorList>
            <person name="Pecrix Y."/>
            <person name="Gamas P."/>
            <person name="Carrere S."/>
        </authorList>
    </citation>
    <scope>NUCLEOTIDE SEQUENCE</scope>
    <source>
        <tissue evidence="12">Leaves</tissue>
    </source>
</reference>
<dbReference type="PANTHER" id="PTHR31651">
    <property type="match status" value="1"/>
</dbReference>
<dbReference type="EMBL" id="PSQE01000005">
    <property type="protein sequence ID" value="RHN54476.1"/>
    <property type="molecule type" value="Genomic_DNA"/>
</dbReference>
<proteinExistence type="inferred from homology"/>
<dbReference type="InterPro" id="IPR004776">
    <property type="entry name" value="Mem_transp_PIN-like"/>
</dbReference>
<evidence type="ECO:0000256" key="8">
    <source>
        <dbReference type="ARBA" id="ARBA00025100"/>
    </source>
</evidence>
<reference evidence="11 14" key="2">
    <citation type="journal article" date="2014" name="BMC Genomics">
        <title>An improved genome release (version Mt4.0) for the model legume Medicago truncatula.</title>
        <authorList>
            <person name="Tang H."/>
            <person name="Krishnakumar V."/>
            <person name="Bidwell S."/>
            <person name="Rosen B."/>
            <person name="Chan A."/>
            <person name="Zhou S."/>
            <person name="Gentzbittel L."/>
            <person name="Childs K.L."/>
            <person name="Yandell M."/>
            <person name="Gundlach H."/>
            <person name="Mayer K.F."/>
            <person name="Schwartz D.C."/>
            <person name="Town C.D."/>
        </authorList>
    </citation>
    <scope>GENOME REANNOTATION</scope>
    <source>
        <strain evidence="13 14">cv. Jemalong A17</strain>
    </source>
</reference>
<dbReference type="GO" id="GO:0140964">
    <property type="term" value="P:intracellular auxin homeostasis"/>
    <property type="evidence" value="ECO:0000318"/>
    <property type="project" value="GO_Central"/>
</dbReference>
<accession>G7K1B5</accession>
<comment type="function">
    <text evidence="8">Involved in cellular auxin homeostasis by regulating auxin metabolism. Regulates intracellular auxin accumulation at the endoplasmic reticulum and thus auxin availability for nuclear auxin signaling.</text>
</comment>